<evidence type="ECO:0000256" key="2">
    <source>
        <dbReference type="ARBA" id="ARBA00023136"/>
    </source>
</evidence>
<evidence type="ECO:0000313" key="5">
    <source>
        <dbReference type="EMBL" id="KFN45659.1"/>
    </source>
</evidence>
<dbReference type="GO" id="GO:0019867">
    <property type="term" value="C:outer membrane"/>
    <property type="evidence" value="ECO:0007669"/>
    <property type="project" value="InterPro"/>
</dbReference>
<dbReference type="EMBL" id="AVCK01000025">
    <property type="protein sequence ID" value="KFN45659.1"/>
    <property type="molecule type" value="Genomic_DNA"/>
</dbReference>
<evidence type="ECO:0000256" key="1">
    <source>
        <dbReference type="ARBA" id="ARBA00004370"/>
    </source>
</evidence>
<comment type="subcellular location">
    <subcellularLocation>
        <location evidence="1">Membrane</location>
    </subcellularLocation>
</comment>
<dbReference type="STRING" id="1384056.N787_12365"/>
<dbReference type="PANTHER" id="PTHR35603">
    <property type="match status" value="1"/>
</dbReference>
<dbReference type="eggNOG" id="COG3134">
    <property type="taxonomic scope" value="Bacteria"/>
</dbReference>
<dbReference type="InterPro" id="IPR051407">
    <property type="entry name" value="Bact_OM_lipoprot/Surf_antigen"/>
</dbReference>
<dbReference type="PANTHER" id="PTHR35603:SF2">
    <property type="entry name" value="OUTER MEMBRANE LIPOPROTEIN"/>
    <property type="match status" value="1"/>
</dbReference>
<keyword evidence="3" id="KW-0732">Signal</keyword>
<dbReference type="Pfam" id="PF05433">
    <property type="entry name" value="Rick_17kDa_Anti"/>
    <property type="match status" value="1"/>
</dbReference>
<feature type="domain" description="Glycine zipper 2TM" evidence="4">
    <location>
        <begin position="111"/>
        <end position="151"/>
    </location>
</feature>
<proteinExistence type="predicted"/>
<dbReference type="RefSeq" id="WP_052575331.1">
    <property type="nucleotide sequence ID" value="NZ_AVCK01000025.1"/>
</dbReference>
<comment type="caution">
    <text evidence="5">The sequence shown here is derived from an EMBL/GenBank/DDBJ whole genome shotgun (WGS) entry which is preliminary data.</text>
</comment>
<sequence>MNRLVSRPLVLAVALAAGGVSAQDYRSPDHGYEDGYGDYRGYDERSYEARGSAYDLARVTRVEPIVERSQPVSRRECWREASPVQEAHDYYDPYANPRYARRDPRRPSGSGAVLGAIVGGVLGNSVGNGDGRQAATVVGAVVGGAVGNSMERRSRERAYGPHDARYNPDLQEVERCRIVSDHRGDSRVVGYRVGYEYAGREFETVTDYHPGREIRVRVDVTPEG</sequence>
<reference evidence="5 6" key="1">
    <citation type="submission" date="2013-09" db="EMBL/GenBank/DDBJ databases">
        <title>Genome sequencing of Arenimonas metalli.</title>
        <authorList>
            <person name="Chen F."/>
            <person name="Wang G."/>
        </authorList>
    </citation>
    <scope>NUCLEOTIDE SEQUENCE [LARGE SCALE GENOMIC DNA]</scope>
    <source>
        <strain evidence="5 6">CF5-1</strain>
    </source>
</reference>
<dbReference type="PATRIC" id="fig|1384056.3.peg.1801"/>
<name>A0A091B462_9GAMM</name>
<dbReference type="AlphaFoldDB" id="A0A091B462"/>
<evidence type="ECO:0000256" key="3">
    <source>
        <dbReference type="SAM" id="SignalP"/>
    </source>
</evidence>
<protein>
    <recommendedName>
        <fullName evidence="4">Glycine zipper 2TM domain-containing protein</fullName>
    </recommendedName>
</protein>
<evidence type="ECO:0000313" key="6">
    <source>
        <dbReference type="Proteomes" id="UP000029393"/>
    </source>
</evidence>
<feature type="signal peptide" evidence="3">
    <location>
        <begin position="1"/>
        <end position="22"/>
    </location>
</feature>
<accession>A0A091B462</accession>
<keyword evidence="2" id="KW-0472">Membrane</keyword>
<dbReference type="Proteomes" id="UP000029393">
    <property type="component" value="Unassembled WGS sequence"/>
</dbReference>
<gene>
    <name evidence="5" type="ORF">N787_12365</name>
</gene>
<keyword evidence="6" id="KW-1185">Reference proteome</keyword>
<evidence type="ECO:0000259" key="4">
    <source>
        <dbReference type="Pfam" id="PF05433"/>
    </source>
</evidence>
<dbReference type="InterPro" id="IPR008816">
    <property type="entry name" value="Gly_zipper_2TM_dom"/>
</dbReference>
<feature type="chain" id="PRO_5001869471" description="Glycine zipper 2TM domain-containing protein" evidence="3">
    <location>
        <begin position="23"/>
        <end position="224"/>
    </location>
</feature>
<organism evidence="5 6">
    <name type="scientific">Arenimonas metalli CF5-1</name>
    <dbReference type="NCBI Taxonomy" id="1384056"/>
    <lineage>
        <taxon>Bacteria</taxon>
        <taxon>Pseudomonadati</taxon>
        <taxon>Pseudomonadota</taxon>
        <taxon>Gammaproteobacteria</taxon>
        <taxon>Lysobacterales</taxon>
        <taxon>Lysobacteraceae</taxon>
        <taxon>Arenimonas</taxon>
    </lineage>
</organism>